<dbReference type="Proteomes" id="UP000821837">
    <property type="component" value="Chromosome 8"/>
</dbReference>
<dbReference type="Pfam" id="PF08241">
    <property type="entry name" value="Methyltransf_11"/>
    <property type="match status" value="1"/>
</dbReference>
<dbReference type="VEuPathDB" id="VectorBase:RSAN_054955"/>
<keyword evidence="3" id="KW-1185">Reference proteome</keyword>
<dbReference type="InterPro" id="IPR013216">
    <property type="entry name" value="Methyltransf_11"/>
</dbReference>
<comment type="caution">
    <text evidence="2">The sequence shown here is derived from an EMBL/GenBank/DDBJ whole genome shotgun (WGS) entry which is preliminary data.</text>
</comment>
<evidence type="ECO:0000313" key="3">
    <source>
        <dbReference type="Proteomes" id="UP000821837"/>
    </source>
</evidence>
<dbReference type="InterPro" id="IPR029063">
    <property type="entry name" value="SAM-dependent_MTases_sf"/>
</dbReference>
<dbReference type="SUPFAM" id="SSF53335">
    <property type="entry name" value="S-adenosyl-L-methionine-dependent methyltransferases"/>
    <property type="match status" value="1"/>
</dbReference>
<name>A0A9D4SPM7_RHISA</name>
<dbReference type="GO" id="GO:0008757">
    <property type="term" value="F:S-adenosylmethionine-dependent methyltransferase activity"/>
    <property type="evidence" value="ECO:0007669"/>
    <property type="project" value="InterPro"/>
</dbReference>
<dbReference type="CDD" id="cd02440">
    <property type="entry name" value="AdoMet_MTases"/>
    <property type="match status" value="1"/>
</dbReference>
<evidence type="ECO:0000259" key="1">
    <source>
        <dbReference type="Pfam" id="PF08241"/>
    </source>
</evidence>
<dbReference type="PANTHER" id="PTHR43861">
    <property type="entry name" value="TRANS-ACONITATE 2-METHYLTRANSFERASE-RELATED"/>
    <property type="match status" value="1"/>
</dbReference>
<accession>A0A9D4SPM7</accession>
<dbReference type="PANTHER" id="PTHR43861:SF1">
    <property type="entry name" value="TRANS-ACONITATE 2-METHYLTRANSFERASE"/>
    <property type="match status" value="1"/>
</dbReference>
<reference evidence="2" key="2">
    <citation type="submission" date="2021-09" db="EMBL/GenBank/DDBJ databases">
        <authorList>
            <person name="Jia N."/>
            <person name="Wang J."/>
            <person name="Shi W."/>
            <person name="Du L."/>
            <person name="Sun Y."/>
            <person name="Zhan W."/>
            <person name="Jiang J."/>
            <person name="Wang Q."/>
            <person name="Zhang B."/>
            <person name="Ji P."/>
            <person name="Sakyi L.B."/>
            <person name="Cui X."/>
            <person name="Yuan T."/>
            <person name="Jiang B."/>
            <person name="Yang W."/>
            <person name="Lam T.T.-Y."/>
            <person name="Chang Q."/>
            <person name="Ding S."/>
            <person name="Wang X."/>
            <person name="Zhu J."/>
            <person name="Ruan X."/>
            <person name="Zhao L."/>
            <person name="Wei J."/>
            <person name="Que T."/>
            <person name="Du C."/>
            <person name="Cheng J."/>
            <person name="Dai P."/>
            <person name="Han X."/>
            <person name="Huang E."/>
            <person name="Gao Y."/>
            <person name="Liu J."/>
            <person name="Shao H."/>
            <person name="Ye R."/>
            <person name="Li L."/>
            <person name="Wei W."/>
            <person name="Wang X."/>
            <person name="Wang C."/>
            <person name="Huo Q."/>
            <person name="Li W."/>
            <person name="Guo W."/>
            <person name="Chen H."/>
            <person name="Chen S."/>
            <person name="Zhou L."/>
            <person name="Zhou L."/>
            <person name="Ni X."/>
            <person name="Tian J."/>
            <person name="Zhou Y."/>
            <person name="Sheng Y."/>
            <person name="Liu T."/>
            <person name="Pan Y."/>
            <person name="Xia L."/>
            <person name="Li J."/>
            <person name="Zhao F."/>
            <person name="Cao W."/>
        </authorList>
    </citation>
    <scope>NUCLEOTIDE SEQUENCE</scope>
    <source>
        <strain evidence="2">Rsan-2018</strain>
        <tissue evidence="2">Larvae</tissue>
    </source>
</reference>
<proteinExistence type="predicted"/>
<gene>
    <name evidence="2" type="ORF">HPB52_020276</name>
</gene>
<sequence length="182" mass="20842">MSLSTADIKGDSIAANFFKPEQFVGDKQLTRLQSRWVLDFCQKVFSKDADETQQFLDVGCGIGDMTKDLLLPLCLPCRRIVGVDLSGEMVEHAERHFRHDKLAFAQLDIASEEDVTQFVDQYGLFDRVYSFNCLVWVRDQARALKNIARLLKPRGECLLVFHASMHALDVNRSLVEMERWGK</sequence>
<organism evidence="2 3">
    <name type="scientific">Rhipicephalus sanguineus</name>
    <name type="common">Brown dog tick</name>
    <name type="synonym">Ixodes sanguineus</name>
    <dbReference type="NCBI Taxonomy" id="34632"/>
    <lineage>
        <taxon>Eukaryota</taxon>
        <taxon>Metazoa</taxon>
        <taxon>Ecdysozoa</taxon>
        <taxon>Arthropoda</taxon>
        <taxon>Chelicerata</taxon>
        <taxon>Arachnida</taxon>
        <taxon>Acari</taxon>
        <taxon>Parasitiformes</taxon>
        <taxon>Ixodida</taxon>
        <taxon>Ixodoidea</taxon>
        <taxon>Ixodidae</taxon>
        <taxon>Rhipicephalinae</taxon>
        <taxon>Rhipicephalus</taxon>
        <taxon>Rhipicephalus</taxon>
    </lineage>
</organism>
<protein>
    <recommendedName>
        <fullName evidence="1">Methyltransferase type 11 domain-containing protein</fullName>
    </recommendedName>
</protein>
<feature type="domain" description="Methyltransferase type 11" evidence="1">
    <location>
        <begin position="56"/>
        <end position="158"/>
    </location>
</feature>
<dbReference type="Gene3D" id="3.40.50.150">
    <property type="entry name" value="Vaccinia Virus protein VP39"/>
    <property type="match status" value="1"/>
</dbReference>
<dbReference type="AlphaFoldDB" id="A0A9D4SPM7"/>
<evidence type="ECO:0000313" key="2">
    <source>
        <dbReference type="EMBL" id="KAH7940014.1"/>
    </source>
</evidence>
<dbReference type="EMBL" id="JABSTV010001254">
    <property type="protein sequence ID" value="KAH7940014.1"/>
    <property type="molecule type" value="Genomic_DNA"/>
</dbReference>
<reference evidence="2" key="1">
    <citation type="journal article" date="2020" name="Cell">
        <title>Large-Scale Comparative Analyses of Tick Genomes Elucidate Their Genetic Diversity and Vector Capacities.</title>
        <authorList>
            <consortium name="Tick Genome and Microbiome Consortium (TIGMIC)"/>
            <person name="Jia N."/>
            <person name="Wang J."/>
            <person name="Shi W."/>
            <person name="Du L."/>
            <person name="Sun Y."/>
            <person name="Zhan W."/>
            <person name="Jiang J.F."/>
            <person name="Wang Q."/>
            <person name="Zhang B."/>
            <person name="Ji P."/>
            <person name="Bell-Sakyi L."/>
            <person name="Cui X.M."/>
            <person name="Yuan T.T."/>
            <person name="Jiang B.G."/>
            <person name="Yang W.F."/>
            <person name="Lam T.T."/>
            <person name="Chang Q.C."/>
            <person name="Ding S.J."/>
            <person name="Wang X.J."/>
            <person name="Zhu J.G."/>
            <person name="Ruan X.D."/>
            <person name="Zhao L."/>
            <person name="Wei J.T."/>
            <person name="Ye R.Z."/>
            <person name="Que T.C."/>
            <person name="Du C.H."/>
            <person name="Zhou Y.H."/>
            <person name="Cheng J.X."/>
            <person name="Dai P.F."/>
            <person name="Guo W.B."/>
            <person name="Han X.H."/>
            <person name="Huang E.J."/>
            <person name="Li L.F."/>
            <person name="Wei W."/>
            <person name="Gao Y.C."/>
            <person name="Liu J.Z."/>
            <person name="Shao H.Z."/>
            <person name="Wang X."/>
            <person name="Wang C.C."/>
            <person name="Yang T.C."/>
            <person name="Huo Q.B."/>
            <person name="Li W."/>
            <person name="Chen H.Y."/>
            <person name="Chen S.E."/>
            <person name="Zhou L.G."/>
            <person name="Ni X.B."/>
            <person name="Tian J.H."/>
            <person name="Sheng Y."/>
            <person name="Liu T."/>
            <person name="Pan Y.S."/>
            <person name="Xia L.Y."/>
            <person name="Li J."/>
            <person name="Zhao F."/>
            <person name="Cao W.C."/>
        </authorList>
    </citation>
    <scope>NUCLEOTIDE SEQUENCE</scope>
    <source>
        <strain evidence="2">Rsan-2018</strain>
    </source>
</reference>